<proteinExistence type="predicted"/>
<reference evidence="1 2" key="1">
    <citation type="submission" date="2024-09" db="EMBL/GenBank/DDBJ databases">
        <authorList>
            <person name="Sun Q."/>
            <person name="Mori K."/>
        </authorList>
    </citation>
    <scope>NUCLEOTIDE SEQUENCE [LARGE SCALE GENOMIC DNA]</scope>
    <source>
        <strain evidence="1 2">TBRC 1432</strain>
    </source>
</reference>
<dbReference type="EMBL" id="JBHLUD010000011">
    <property type="protein sequence ID" value="MFC0546213.1"/>
    <property type="molecule type" value="Genomic_DNA"/>
</dbReference>
<sequence length="42" mass="4435">MAIATSNHDVIGTSAPRAVGERSIDAHSQYRGWSTATFPFAG</sequence>
<organism evidence="1 2">
    <name type="scientific">Kutzneria chonburiensis</name>
    <dbReference type="NCBI Taxonomy" id="1483604"/>
    <lineage>
        <taxon>Bacteria</taxon>
        <taxon>Bacillati</taxon>
        <taxon>Actinomycetota</taxon>
        <taxon>Actinomycetes</taxon>
        <taxon>Pseudonocardiales</taxon>
        <taxon>Pseudonocardiaceae</taxon>
        <taxon>Kutzneria</taxon>
    </lineage>
</organism>
<name>A0ABV6N0W0_9PSEU</name>
<gene>
    <name evidence="1" type="ORF">ACFFH7_32185</name>
</gene>
<comment type="caution">
    <text evidence="1">The sequence shown here is derived from an EMBL/GenBank/DDBJ whole genome shotgun (WGS) entry which is preliminary data.</text>
</comment>
<evidence type="ECO:0000313" key="1">
    <source>
        <dbReference type="EMBL" id="MFC0546213.1"/>
    </source>
</evidence>
<accession>A0ABV6N0W0</accession>
<dbReference type="RefSeq" id="WP_273943231.1">
    <property type="nucleotide sequence ID" value="NZ_CP097263.1"/>
</dbReference>
<keyword evidence="2" id="KW-1185">Reference proteome</keyword>
<protein>
    <submittedName>
        <fullName evidence="1">Uncharacterized protein</fullName>
    </submittedName>
</protein>
<dbReference type="Proteomes" id="UP001589810">
    <property type="component" value="Unassembled WGS sequence"/>
</dbReference>
<evidence type="ECO:0000313" key="2">
    <source>
        <dbReference type="Proteomes" id="UP001589810"/>
    </source>
</evidence>